<accession>A0AA37WNR3</accession>
<sequence length="271" mass="31234">MLFGTFKNPKGPSWKEPEKVVLNLSGTTVELQLPRSNFISPPEAMGDKIEFGNNQYALDVDNIISDKRQKNSLLNSTGELVFDHQLRRVFNFKGLPIVGESTGCLHLLLSICYNTKKSFKGCFYETFFQHLEKIHGKKATKGYLRRLYPIDWSLININNAQLLNYGVEDFVVQHRKRSAFRIEFICPISEDVSLFFKFKFGSIPVESGGISLAHELIQKIMQTFVIDYKPEHKKQVATLDLKETFEPIKPVVWDNYKKAPRVDYSVLDNYL</sequence>
<name>A0AA37WNR3_9GAMM</name>
<proteinExistence type="predicted"/>
<dbReference type="RefSeq" id="WP_232595917.1">
    <property type="nucleotide sequence ID" value="NZ_BSPD01000047.1"/>
</dbReference>
<evidence type="ECO:0000313" key="2">
    <source>
        <dbReference type="Proteomes" id="UP001156870"/>
    </source>
</evidence>
<protein>
    <submittedName>
        <fullName evidence="1">Uncharacterized protein</fullName>
    </submittedName>
</protein>
<dbReference type="EMBL" id="BSPD01000047">
    <property type="protein sequence ID" value="GLS26406.1"/>
    <property type="molecule type" value="Genomic_DNA"/>
</dbReference>
<comment type="caution">
    <text evidence="1">The sequence shown here is derived from an EMBL/GenBank/DDBJ whole genome shotgun (WGS) entry which is preliminary data.</text>
</comment>
<reference evidence="1 2" key="1">
    <citation type="journal article" date="2014" name="Int. J. Syst. Evol. Microbiol.">
        <title>Complete genome sequence of Corynebacterium casei LMG S-19264T (=DSM 44701T), isolated from a smear-ripened cheese.</title>
        <authorList>
            <consortium name="US DOE Joint Genome Institute (JGI-PGF)"/>
            <person name="Walter F."/>
            <person name="Albersmeier A."/>
            <person name="Kalinowski J."/>
            <person name="Ruckert C."/>
        </authorList>
    </citation>
    <scope>NUCLEOTIDE SEQUENCE [LARGE SCALE GENOMIC DNA]</scope>
    <source>
        <strain evidence="1 2">NBRC 110095</strain>
    </source>
</reference>
<dbReference type="AlphaFoldDB" id="A0AA37WNR3"/>
<organism evidence="1 2">
    <name type="scientific">Marinibactrum halimedae</name>
    <dbReference type="NCBI Taxonomy" id="1444977"/>
    <lineage>
        <taxon>Bacteria</taxon>
        <taxon>Pseudomonadati</taxon>
        <taxon>Pseudomonadota</taxon>
        <taxon>Gammaproteobacteria</taxon>
        <taxon>Cellvibrionales</taxon>
        <taxon>Cellvibrionaceae</taxon>
        <taxon>Marinibactrum</taxon>
    </lineage>
</organism>
<evidence type="ECO:0000313" key="1">
    <source>
        <dbReference type="EMBL" id="GLS26406.1"/>
    </source>
</evidence>
<keyword evidence="2" id="KW-1185">Reference proteome</keyword>
<gene>
    <name evidence="1" type="ORF">GCM10007877_21210</name>
</gene>
<dbReference type="Proteomes" id="UP001156870">
    <property type="component" value="Unassembled WGS sequence"/>
</dbReference>